<evidence type="ECO:0000259" key="2">
    <source>
        <dbReference type="Pfam" id="PF11575"/>
    </source>
</evidence>
<comment type="caution">
    <text evidence="3">The sequence shown here is derived from an EMBL/GenBank/DDBJ whole genome shotgun (WGS) entry which is preliminary data.</text>
</comment>
<accession>A0ABW4YWH5</accession>
<dbReference type="Proteomes" id="UP001597299">
    <property type="component" value="Unassembled WGS sequence"/>
</dbReference>
<dbReference type="InterPro" id="IPR024726">
    <property type="entry name" value="FhuF_C"/>
</dbReference>
<name>A0ABW4YWH5_9HYPH</name>
<dbReference type="Pfam" id="PF11575">
    <property type="entry name" value="FhuF_C"/>
    <property type="match status" value="1"/>
</dbReference>
<dbReference type="RefSeq" id="WP_213352914.1">
    <property type="nucleotide sequence ID" value="NZ_JAHBGB010000031.1"/>
</dbReference>
<proteinExistence type="predicted"/>
<feature type="domain" description="Aerobactin siderophore biosynthesis IucA/IucC-like C-terminal" evidence="1">
    <location>
        <begin position="62"/>
        <end position="207"/>
    </location>
</feature>
<evidence type="ECO:0000313" key="3">
    <source>
        <dbReference type="EMBL" id="MFD2140518.1"/>
    </source>
</evidence>
<dbReference type="InterPro" id="IPR008090">
    <property type="entry name" value="Fe_iron_reduct"/>
</dbReference>
<gene>
    <name evidence="3" type="primary">fhuF</name>
    <name evidence="3" type="ORF">ACFSNC_08915</name>
</gene>
<dbReference type="InterPro" id="IPR022770">
    <property type="entry name" value="IucA/IucC-like_C"/>
</dbReference>
<keyword evidence="4" id="KW-1185">Reference proteome</keyword>
<dbReference type="PRINTS" id="PR01714">
    <property type="entry name" value="2FE2SRDCTASE"/>
</dbReference>
<organism evidence="3 4">
    <name type="scientific">Ancylobacter oerskovii</name>
    <dbReference type="NCBI Taxonomy" id="459519"/>
    <lineage>
        <taxon>Bacteria</taxon>
        <taxon>Pseudomonadati</taxon>
        <taxon>Pseudomonadota</taxon>
        <taxon>Alphaproteobacteria</taxon>
        <taxon>Hyphomicrobiales</taxon>
        <taxon>Xanthobacteraceae</taxon>
        <taxon>Ancylobacter</taxon>
    </lineage>
</organism>
<sequence>MIPELAPLFRGPLEEIGATLFVDDGTAPRDSLAALLAADRLAAELARFAARYAEPEPRAVASQWSKLYFTRLAVPAMVAAIAADWRLPLAPERLGVVLDGQGGIAAFSLPHAGAAQPAAQARQRFGFLVDAHLPLVVDSLARASGLSRRVLWSNAGNLIETVVERCAELLGDEHPGVRHGRELLAGRRFAEGDANPLFEPVRYMADGTRLRRVCCIRYLIPALAYCKTCPLER</sequence>
<evidence type="ECO:0000259" key="1">
    <source>
        <dbReference type="Pfam" id="PF06276"/>
    </source>
</evidence>
<feature type="domain" description="Ferric siderophore reductase C-terminal" evidence="2">
    <location>
        <begin position="211"/>
        <end position="231"/>
    </location>
</feature>
<dbReference type="Pfam" id="PF06276">
    <property type="entry name" value="FhuF"/>
    <property type="match status" value="1"/>
</dbReference>
<reference evidence="4" key="1">
    <citation type="journal article" date="2019" name="Int. J. Syst. Evol. Microbiol.">
        <title>The Global Catalogue of Microorganisms (GCM) 10K type strain sequencing project: providing services to taxonomists for standard genome sequencing and annotation.</title>
        <authorList>
            <consortium name="The Broad Institute Genomics Platform"/>
            <consortium name="The Broad Institute Genome Sequencing Center for Infectious Disease"/>
            <person name="Wu L."/>
            <person name="Ma J."/>
        </authorList>
    </citation>
    <scope>NUCLEOTIDE SEQUENCE [LARGE SCALE GENOMIC DNA]</scope>
    <source>
        <strain evidence="4">CCM 7435</strain>
    </source>
</reference>
<dbReference type="EMBL" id="JBHUHD010000001">
    <property type="protein sequence ID" value="MFD2140518.1"/>
    <property type="molecule type" value="Genomic_DNA"/>
</dbReference>
<dbReference type="NCBIfam" id="TIGR03951">
    <property type="entry name" value="Fe_III_red_FhuF"/>
    <property type="match status" value="1"/>
</dbReference>
<protein>
    <submittedName>
        <fullName evidence="3">Siderophore-iron reductase FhuF</fullName>
    </submittedName>
</protein>
<evidence type="ECO:0000313" key="4">
    <source>
        <dbReference type="Proteomes" id="UP001597299"/>
    </source>
</evidence>